<dbReference type="KEGG" id="spn:SP_0560"/>
<dbReference type="PaxDb" id="170187-SP_0560"/>
<dbReference type="Proteomes" id="UP000000585">
    <property type="component" value="Chromosome"/>
</dbReference>
<gene>
    <name evidence="1" type="ordered locus">SP_0560</name>
</gene>
<keyword evidence="2" id="KW-1185">Reference proteome</keyword>
<name>A0A0H2UP23_STRPN</name>
<organism evidence="1 2">
    <name type="scientific">Streptococcus pneumoniae serotype 4 (strain ATCC BAA-334 / TIGR4)</name>
    <dbReference type="NCBI Taxonomy" id="170187"/>
    <lineage>
        <taxon>Bacteria</taxon>
        <taxon>Bacillati</taxon>
        <taxon>Bacillota</taxon>
        <taxon>Bacilli</taxon>
        <taxon>Lactobacillales</taxon>
        <taxon>Streptococcaceae</taxon>
        <taxon>Streptococcus</taxon>
    </lineage>
</organism>
<evidence type="ECO:0000313" key="1">
    <source>
        <dbReference type="EMBL" id="AAK74716.1"/>
    </source>
</evidence>
<protein>
    <submittedName>
        <fullName evidence="1">Uncharacterized protein</fullName>
    </submittedName>
</protein>
<proteinExistence type="predicted"/>
<evidence type="ECO:0000313" key="2">
    <source>
        <dbReference type="Proteomes" id="UP000000585"/>
    </source>
</evidence>
<dbReference type="EnsemblBacteria" id="AAK74716">
    <property type="protein sequence ID" value="AAK74716"/>
    <property type="gene ID" value="SP_0560"/>
</dbReference>
<dbReference type="AlphaFoldDB" id="A0A0H2UP23"/>
<dbReference type="EMBL" id="AE005672">
    <property type="protein sequence ID" value="AAK74716.1"/>
    <property type="molecule type" value="Genomic_DNA"/>
</dbReference>
<accession>A0A0H2UP23</accession>
<reference evidence="1 2" key="1">
    <citation type="journal article" date="2001" name="Science">
        <title>Complete genome sequence of a virulent isolate of Streptococcus pneumoniae.</title>
        <authorList>
            <person name="Tettelin H."/>
            <person name="Nelson K.E."/>
            <person name="Paulsen I.T."/>
            <person name="Eisen J.A."/>
            <person name="Read T.D."/>
            <person name="Peterson S."/>
            <person name="Heidelberg J."/>
            <person name="DeBoy R.T."/>
            <person name="Haft D.H."/>
            <person name="Dodson R.J."/>
            <person name="Durkin A.S."/>
            <person name="Gwinn M."/>
            <person name="Kolonay J.F."/>
            <person name="Nelson W.C."/>
            <person name="Peterson J.D."/>
            <person name="Umayam L.A."/>
            <person name="White O."/>
            <person name="Salzberg S.L."/>
            <person name="Lewis M.R."/>
            <person name="Radune D."/>
            <person name="Holtzapple E."/>
            <person name="Khouri H."/>
            <person name="Wolf A.M."/>
            <person name="Utterback T.R."/>
            <person name="Hansen C.L."/>
            <person name="McDonald L.A."/>
            <person name="Feldblyum T.V."/>
            <person name="Angiuoli S."/>
            <person name="Dickinson T."/>
            <person name="Hickey E.K."/>
            <person name="Holt I.E."/>
            <person name="Loftus B.J."/>
            <person name="Yang F."/>
            <person name="Smith H.O."/>
            <person name="Venter J.C."/>
            <person name="Dougherty B.A."/>
            <person name="Morrison D.A."/>
            <person name="Hollingshead S.K."/>
            <person name="Fraser C.M."/>
        </authorList>
    </citation>
    <scope>NUCLEOTIDE SEQUENCE [LARGE SCALE GENOMIC DNA]</scope>
    <source>
        <strain evidence="2">ATCC BAA-334 / TIGR4</strain>
    </source>
</reference>
<sequence length="77" mass="9453">MEFLLVLCNLDYHLDKFKEPIQYLKHYLVKQQLDCKRDDHPKEFHNPNNRFDKKNSKKTKKISFSLLWLNEPPSRIH</sequence>